<organism evidence="6 7">
    <name type="scientific">Prevotella communis</name>
    <dbReference type="NCBI Taxonomy" id="2913614"/>
    <lineage>
        <taxon>Bacteria</taxon>
        <taxon>Pseudomonadati</taxon>
        <taxon>Bacteroidota</taxon>
        <taxon>Bacteroidia</taxon>
        <taxon>Bacteroidales</taxon>
        <taxon>Prevotellaceae</taxon>
        <taxon>Prevotella</taxon>
    </lineage>
</organism>
<evidence type="ECO:0000256" key="4">
    <source>
        <dbReference type="ARBA" id="ARBA00022833"/>
    </source>
</evidence>
<keyword evidence="2" id="KW-0479">Metal-binding</keyword>
<dbReference type="GO" id="GO:0046872">
    <property type="term" value="F:metal ion binding"/>
    <property type="evidence" value="ECO:0007669"/>
    <property type="project" value="UniProtKB-KW"/>
</dbReference>
<accession>A0A1G8AN17</accession>
<evidence type="ECO:0000313" key="7">
    <source>
        <dbReference type="Proteomes" id="UP000198779"/>
    </source>
</evidence>
<keyword evidence="7" id="KW-1185">Reference proteome</keyword>
<dbReference type="Pfam" id="PF00753">
    <property type="entry name" value="Lactamase_B"/>
    <property type="match status" value="1"/>
</dbReference>
<evidence type="ECO:0000256" key="2">
    <source>
        <dbReference type="ARBA" id="ARBA00022723"/>
    </source>
</evidence>
<dbReference type="STRING" id="645274.SAMN04487901_1206"/>
<sequence length="215" mass="24178">MLTIKAFEVNPLQENCYVVSDDTKECVIIDCGALYDNEQHAIQNYIREQQLKPVHHLCTHGHFDHVFGAAFVYKAFGLKPEAHANDQTMIEDLDQQCRMMGFDLGTSFTNIPLGRILSHHDVITFGHHSLKVLHTPGHSSGSIIFYCEEEHVAFSGDTLFRMSVGRTDLTGGSWEQLINSLSTVIAHLPAETTVYPGHGPKTNILDEVRMNPYFH</sequence>
<dbReference type="EMBL" id="FNCQ01000020">
    <property type="protein sequence ID" value="SDH22358.1"/>
    <property type="molecule type" value="Genomic_DNA"/>
</dbReference>
<protein>
    <submittedName>
        <fullName evidence="6">Glyoxylase, beta-lactamase superfamily II</fullName>
    </submittedName>
</protein>
<dbReference type="RefSeq" id="WP_091818999.1">
    <property type="nucleotide sequence ID" value="NZ_FNCQ01000020.1"/>
</dbReference>
<dbReference type="InterPro" id="IPR001279">
    <property type="entry name" value="Metallo-B-lactamas"/>
</dbReference>
<dbReference type="AlphaFoldDB" id="A0A1G8AN17"/>
<dbReference type="InterPro" id="IPR051453">
    <property type="entry name" value="MBL_Glyoxalase_II"/>
</dbReference>
<reference evidence="7" key="1">
    <citation type="submission" date="2016-10" db="EMBL/GenBank/DDBJ databases">
        <authorList>
            <person name="Varghese N."/>
            <person name="Submissions S."/>
        </authorList>
    </citation>
    <scope>NUCLEOTIDE SEQUENCE [LARGE SCALE GENOMIC DNA]</scope>
    <source>
        <strain evidence="7">BP1-148</strain>
    </source>
</reference>
<proteinExistence type="predicted"/>
<feature type="domain" description="Metallo-beta-lactamase" evidence="5">
    <location>
        <begin position="13"/>
        <end position="198"/>
    </location>
</feature>
<evidence type="ECO:0000256" key="3">
    <source>
        <dbReference type="ARBA" id="ARBA00022801"/>
    </source>
</evidence>
<keyword evidence="3" id="KW-0378">Hydrolase</keyword>
<evidence type="ECO:0000256" key="1">
    <source>
        <dbReference type="ARBA" id="ARBA00001947"/>
    </source>
</evidence>
<dbReference type="GO" id="GO:0016787">
    <property type="term" value="F:hydrolase activity"/>
    <property type="evidence" value="ECO:0007669"/>
    <property type="project" value="UniProtKB-KW"/>
</dbReference>
<dbReference type="SMART" id="SM00849">
    <property type="entry name" value="Lactamase_B"/>
    <property type="match status" value="1"/>
</dbReference>
<name>A0A1G8AN17_9BACT</name>
<evidence type="ECO:0000313" key="6">
    <source>
        <dbReference type="EMBL" id="SDH22358.1"/>
    </source>
</evidence>
<dbReference type="CDD" id="cd06262">
    <property type="entry name" value="metallo-hydrolase-like_MBL-fold"/>
    <property type="match status" value="1"/>
</dbReference>
<dbReference type="InterPro" id="IPR036866">
    <property type="entry name" value="RibonucZ/Hydroxyglut_hydro"/>
</dbReference>
<gene>
    <name evidence="6" type="ORF">SAMN04487901_1206</name>
</gene>
<dbReference type="Proteomes" id="UP000198779">
    <property type="component" value="Unassembled WGS sequence"/>
</dbReference>
<dbReference type="PANTHER" id="PTHR46233">
    <property type="entry name" value="HYDROXYACYLGLUTATHIONE HYDROLASE GLOC"/>
    <property type="match status" value="1"/>
</dbReference>
<comment type="cofactor">
    <cofactor evidence="1">
        <name>Zn(2+)</name>
        <dbReference type="ChEBI" id="CHEBI:29105"/>
    </cofactor>
</comment>
<dbReference type="PANTHER" id="PTHR46233:SF3">
    <property type="entry name" value="HYDROXYACYLGLUTATHIONE HYDROLASE GLOC"/>
    <property type="match status" value="1"/>
</dbReference>
<dbReference type="SUPFAM" id="SSF56281">
    <property type="entry name" value="Metallo-hydrolase/oxidoreductase"/>
    <property type="match status" value="1"/>
</dbReference>
<evidence type="ECO:0000259" key="5">
    <source>
        <dbReference type="SMART" id="SM00849"/>
    </source>
</evidence>
<keyword evidence="4" id="KW-0862">Zinc</keyword>
<dbReference type="Gene3D" id="3.60.15.10">
    <property type="entry name" value="Ribonuclease Z/Hydroxyacylglutathione hydrolase-like"/>
    <property type="match status" value="1"/>
</dbReference>